<dbReference type="EMBL" id="VAWA01000014">
    <property type="protein sequence ID" value="TLP73254.1"/>
    <property type="molecule type" value="Genomic_DNA"/>
</dbReference>
<name>A0A5R9A4Z9_9MICC</name>
<feature type="compositionally biased region" description="Acidic residues" evidence="2">
    <location>
        <begin position="55"/>
        <end position="69"/>
    </location>
</feature>
<keyword evidence="3" id="KW-0732">Signal</keyword>
<dbReference type="PANTHER" id="PTHR10003">
    <property type="entry name" value="SUPEROXIDE DISMUTASE CU-ZN -RELATED"/>
    <property type="match status" value="1"/>
</dbReference>
<dbReference type="GO" id="GO:0005507">
    <property type="term" value="F:copper ion binding"/>
    <property type="evidence" value="ECO:0007669"/>
    <property type="project" value="InterPro"/>
</dbReference>
<dbReference type="Gene3D" id="2.60.40.200">
    <property type="entry name" value="Superoxide dismutase, copper/zinc binding domain"/>
    <property type="match status" value="1"/>
</dbReference>
<feature type="chain" id="PRO_5024468097" evidence="3">
    <location>
        <begin position="23"/>
        <end position="252"/>
    </location>
</feature>
<dbReference type="GO" id="GO:0006801">
    <property type="term" value="P:superoxide metabolic process"/>
    <property type="evidence" value="ECO:0007669"/>
    <property type="project" value="InterPro"/>
</dbReference>
<reference evidence="5 6" key="1">
    <citation type="submission" date="2019-05" db="EMBL/GenBank/DDBJ databases">
        <title>Nesterenkonia sp. GY239, isolated from the Southern Atlantic Ocean.</title>
        <authorList>
            <person name="Zhang G."/>
        </authorList>
    </citation>
    <scope>NUCLEOTIDE SEQUENCE [LARGE SCALE GENOMIC DNA]</scope>
    <source>
        <strain evidence="5 6">GY239</strain>
    </source>
</reference>
<dbReference type="OrthoDB" id="9792957at2"/>
<feature type="signal peptide" evidence="3">
    <location>
        <begin position="1"/>
        <end position="22"/>
    </location>
</feature>
<evidence type="ECO:0000313" key="6">
    <source>
        <dbReference type="Proteomes" id="UP000306544"/>
    </source>
</evidence>
<accession>A0A5R9A4Z9</accession>
<dbReference type="InterPro" id="IPR001424">
    <property type="entry name" value="SOD_Cu_Zn_dom"/>
</dbReference>
<dbReference type="Proteomes" id="UP000306544">
    <property type="component" value="Unassembled WGS sequence"/>
</dbReference>
<dbReference type="AlphaFoldDB" id="A0A5R9A4Z9"/>
<feature type="compositionally biased region" description="Acidic residues" evidence="2">
    <location>
        <begin position="26"/>
        <end position="38"/>
    </location>
</feature>
<dbReference type="PROSITE" id="PS51257">
    <property type="entry name" value="PROKAR_LIPOPROTEIN"/>
    <property type="match status" value="1"/>
</dbReference>
<keyword evidence="6" id="KW-1185">Reference proteome</keyword>
<dbReference type="SUPFAM" id="SSF49329">
    <property type="entry name" value="Cu,Zn superoxide dismutase-like"/>
    <property type="match status" value="1"/>
</dbReference>
<gene>
    <name evidence="5" type="ORF">FEF27_10120</name>
</gene>
<evidence type="ECO:0000256" key="3">
    <source>
        <dbReference type="SAM" id="SignalP"/>
    </source>
</evidence>
<feature type="domain" description="Superoxide dismutase copper/zinc binding" evidence="4">
    <location>
        <begin position="80"/>
        <end position="251"/>
    </location>
</feature>
<organism evidence="5 6">
    <name type="scientific">Nesterenkonia sphaerica</name>
    <dbReference type="NCBI Taxonomy" id="1804988"/>
    <lineage>
        <taxon>Bacteria</taxon>
        <taxon>Bacillati</taxon>
        <taxon>Actinomycetota</taxon>
        <taxon>Actinomycetes</taxon>
        <taxon>Micrococcales</taxon>
        <taxon>Micrococcaceae</taxon>
        <taxon>Nesterenkonia</taxon>
    </lineage>
</organism>
<evidence type="ECO:0000256" key="2">
    <source>
        <dbReference type="SAM" id="MobiDB-lite"/>
    </source>
</evidence>
<evidence type="ECO:0000256" key="1">
    <source>
        <dbReference type="ARBA" id="ARBA00010457"/>
    </source>
</evidence>
<comment type="similarity">
    <text evidence="1">Belongs to the Cu-Zn superoxide dismutase family.</text>
</comment>
<dbReference type="Pfam" id="PF00080">
    <property type="entry name" value="Sod_Cu"/>
    <property type="match status" value="1"/>
</dbReference>
<feature type="region of interest" description="Disordered" evidence="2">
    <location>
        <begin position="23"/>
        <end position="69"/>
    </location>
</feature>
<sequence length="252" mass="26534">MRTSARWPALLSLTLCATLALAACGGDDDPDPTPEPEPEQTGAAAQEGTDRQPADDDPADPGDEPFAETELVDVAGNEVGRVSFAETEDDEGVRVQVEAWDLGPGFRGVSIHEQGVCEVQSANEWGQIGDFFSAGGSLEGETEQDMDVIEGEGELETDPPQAAEAEGDVAHPDRAGSLPNLLINEDESGYLEVVTDRLSQELLLEGEGRAVIIHSAPDNHGNVPPRYAPYGPDPESLTTGDTGDRVACGVVD</sequence>
<dbReference type="RefSeq" id="WP_138170743.1">
    <property type="nucleotide sequence ID" value="NZ_VAWA01000014.1"/>
</dbReference>
<comment type="caution">
    <text evidence="5">The sequence shown here is derived from an EMBL/GenBank/DDBJ whole genome shotgun (WGS) entry which is preliminary data.</text>
</comment>
<proteinExistence type="inferred from homology"/>
<protein>
    <submittedName>
        <fullName evidence="5">Superoxide dismutase family protein</fullName>
    </submittedName>
</protein>
<dbReference type="InterPro" id="IPR024134">
    <property type="entry name" value="SOD_Cu/Zn_/chaperone"/>
</dbReference>
<dbReference type="InterPro" id="IPR036423">
    <property type="entry name" value="SOD-like_Cu/Zn_dom_sf"/>
</dbReference>
<evidence type="ECO:0000313" key="5">
    <source>
        <dbReference type="EMBL" id="TLP73254.1"/>
    </source>
</evidence>
<evidence type="ECO:0000259" key="4">
    <source>
        <dbReference type="Pfam" id="PF00080"/>
    </source>
</evidence>
<feature type="region of interest" description="Disordered" evidence="2">
    <location>
        <begin position="153"/>
        <end position="174"/>
    </location>
</feature>